<dbReference type="InterPro" id="IPR036866">
    <property type="entry name" value="RibonucZ/Hydroxyglut_hydro"/>
</dbReference>
<evidence type="ECO:0000256" key="4">
    <source>
        <dbReference type="ARBA" id="ARBA00022801"/>
    </source>
</evidence>
<evidence type="ECO:0000256" key="2">
    <source>
        <dbReference type="ARBA" id="ARBA00007749"/>
    </source>
</evidence>
<gene>
    <name evidence="7" type="ORF">DYI23_09170</name>
</gene>
<comment type="similarity">
    <text evidence="2">Belongs to the metallo-beta-lactamase superfamily.</text>
</comment>
<evidence type="ECO:0000313" key="8">
    <source>
        <dbReference type="Proteomes" id="UP000705379"/>
    </source>
</evidence>
<dbReference type="AlphaFoldDB" id="A0A944CBP5"/>
<dbReference type="InterPro" id="IPR001279">
    <property type="entry name" value="Metallo-B-lactamas"/>
</dbReference>
<keyword evidence="5" id="KW-0862">Zinc</keyword>
<dbReference type="PANTHER" id="PTHR42978">
    <property type="entry name" value="QUORUM-QUENCHING LACTONASE YTNP-RELATED-RELATED"/>
    <property type="match status" value="1"/>
</dbReference>
<feature type="domain" description="Metallo-beta-lactamase" evidence="6">
    <location>
        <begin position="28"/>
        <end position="208"/>
    </location>
</feature>
<evidence type="ECO:0000256" key="1">
    <source>
        <dbReference type="ARBA" id="ARBA00001947"/>
    </source>
</evidence>
<proteinExistence type="inferred from homology"/>
<dbReference type="Proteomes" id="UP000705379">
    <property type="component" value="Unassembled WGS sequence"/>
</dbReference>
<dbReference type="GO" id="GO:0016787">
    <property type="term" value="F:hydrolase activity"/>
    <property type="evidence" value="ECO:0007669"/>
    <property type="project" value="UniProtKB-KW"/>
</dbReference>
<evidence type="ECO:0000256" key="3">
    <source>
        <dbReference type="ARBA" id="ARBA00022723"/>
    </source>
</evidence>
<dbReference type="SUPFAM" id="SSF56281">
    <property type="entry name" value="Metallo-hydrolase/oxidoreductase"/>
    <property type="match status" value="1"/>
</dbReference>
<keyword evidence="4" id="KW-0378">Hydrolase</keyword>
<reference evidence="7" key="1">
    <citation type="submission" date="2018-08" db="EMBL/GenBank/DDBJ databases">
        <authorList>
            <person name="Jin W."/>
            <person name="Wang H."/>
            <person name="Yang Y."/>
            <person name="Li M."/>
            <person name="Liu J."/>
        </authorList>
    </citation>
    <scope>NUCLEOTIDE SEQUENCE</scope>
    <source>
        <strain evidence="7">AESS21</strain>
    </source>
</reference>
<evidence type="ECO:0000259" key="6">
    <source>
        <dbReference type="SMART" id="SM00849"/>
    </source>
</evidence>
<organism evidence="7 8">
    <name type="scientific">Roseibium polysiphoniae</name>
    <dbReference type="NCBI Taxonomy" id="2571221"/>
    <lineage>
        <taxon>Bacteria</taxon>
        <taxon>Pseudomonadati</taxon>
        <taxon>Pseudomonadota</taxon>
        <taxon>Alphaproteobacteria</taxon>
        <taxon>Hyphomicrobiales</taxon>
        <taxon>Stappiaceae</taxon>
        <taxon>Roseibium</taxon>
    </lineage>
</organism>
<name>A0A944CBP5_9HYPH</name>
<dbReference type="Gene3D" id="3.60.15.10">
    <property type="entry name" value="Ribonuclease Z/Hydroxyacylglutathione hydrolase-like"/>
    <property type="match status" value="1"/>
</dbReference>
<dbReference type="InterPro" id="IPR051013">
    <property type="entry name" value="MBL_superfamily_lactonases"/>
</dbReference>
<evidence type="ECO:0000313" key="7">
    <source>
        <dbReference type="EMBL" id="MBS8260385.1"/>
    </source>
</evidence>
<sequence length="233" mass="25150">MKEPQMPATYDVLVPGSSLAFEGGFFGISSICLVEAGGKRALFDCGHGTTRGLLLNALSRRGLSPADIDLLIFSHAHFDHVLNMDLFPDAPILMSRDEADYIEAPLADDPATPRYLPALLAQRTVDLVDGEKEILPGVTLFPTPGHAPGHVSLELETKDGPVVLAADALKTAREALSGIPDMEIDPQKRGKASIKEVLRRGKIIVPGHFPTLLQGEAGNLTWTDMQEMPLLIR</sequence>
<comment type="caution">
    <text evidence="7">The sequence shown here is derived from an EMBL/GenBank/DDBJ whole genome shotgun (WGS) entry which is preliminary data.</text>
</comment>
<comment type="cofactor">
    <cofactor evidence="1">
        <name>Zn(2+)</name>
        <dbReference type="ChEBI" id="CHEBI:29105"/>
    </cofactor>
</comment>
<accession>A0A944CBP5</accession>
<dbReference type="SMART" id="SM00849">
    <property type="entry name" value="Lactamase_B"/>
    <property type="match status" value="1"/>
</dbReference>
<keyword evidence="3" id="KW-0479">Metal-binding</keyword>
<reference evidence="7" key="2">
    <citation type="journal article" date="2021" name="Microorganisms">
        <title>Bacterial Dimethylsulfoniopropionate Biosynthesis in the East China Sea.</title>
        <authorList>
            <person name="Liu J."/>
            <person name="Zhang Y."/>
            <person name="Liu J."/>
            <person name="Zhong H."/>
            <person name="Williams B.T."/>
            <person name="Zheng Y."/>
            <person name="Curson A.R.J."/>
            <person name="Sun C."/>
            <person name="Sun H."/>
            <person name="Song D."/>
            <person name="Wagner Mackenzie B."/>
            <person name="Bermejo Martinez A."/>
            <person name="Todd J.D."/>
            <person name="Zhang X.H."/>
        </authorList>
    </citation>
    <scope>NUCLEOTIDE SEQUENCE</scope>
    <source>
        <strain evidence="7">AESS21</strain>
    </source>
</reference>
<dbReference type="Pfam" id="PF00753">
    <property type="entry name" value="Lactamase_B"/>
    <property type="match status" value="1"/>
</dbReference>
<dbReference type="EMBL" id="QTKU01000002">
    <property type="protein sequence ID" value="MBS8260385.1"/>
    <property type="molecule type" value="Genomic_DNA"/>
</dbReference>
<dbReference type="GO" id="GO:0046872">
    <property type="term" value="F:metal ion binding"/>
    <property type="evidence" value="ECO:0007669"/>
    <property type="project" value="UniProtKB-KW"/>
</dbReference>
<protein>
    <submittedName>
        <fullName evidence="7">MBL fold metallo-hydrolase</fullName>
    </submittedName>
</protein>
<evidence type="ECO:0000256" key="5">
    <source>
        <dbReference type="ARBA" id="ARBA00022833"/>
    </source>
</evidence>
<dbReference type="PANTHER" id="PTHR42978:SF2">
    <property type="entry name" value="102 KBASES UNSTABLE REGION: FROM 1 TO 119443"/>
    <property type="match status" value="1"/>
</dbReference>